<dbReference type="Pfam" id="PF04724">
    <property type="entry name" value="Glyco_transf_17"/>
    <property type="match status" value="1"/>
</dbReference>
<evidence type="ECO:0008006" key="2">
    <source>
        <dbReference type="Google" id="ProtNLM"/>
    </source>
</evidence>
<sequence length="273" mass="32598">MSKINGKKVVDCFIFYNELELLNYRLNILYDIIDHFVLIESTHTFVGQPKKLYFEDNKHLFERFNDKIIHIVVEDFPFKYPNINLDEKNQWLNECFQRDCISRGLNKLELSDDDVFTIADLDEIPDPETLIKIKNGDISVYVNKLEMGFYYYNLNVKHKNIWEPCRVVKVKAFNELGFSCDKIRNCDCPSINNGGWHLCYFGDADFIKNKIETFSHQEFNNDNFTDTEKINVRINSNMDLFDRKHEEWIRTPIAENSYLPPFYKTFLRNFVLF</sequence>
<protein>
    <recommendedName>
        <fullName evidence="2">Glycosyltransferase</fullName>
    </recommendedName>
</protein>
<name>A0A6C0LAI3_9ZZZZ</name>
<dbReference type="GO" id="GO:0003830">
    <property type="term" value="F:beta-1,4-mannosylglycoprotein 4-beta-N-acetylglucosaminyltransferase activity"/>
    <property type="evidence" value="ECO:0007669"/>
    <property type="project" value="InterPro"/>
</dbReference>
<dbReference type="PANTHER" id="PTHR12224">
    <property type="entry name" value="BETA-1,4-MANNOSYL-GLYCOPROTEIN BETA-1,4-N-ACETYLGLUCOSAMINYL-TRANSFERASE"/>
    <property type="match status" value="1"/>
</dbReference>
<dbReference type="InterPro" id="IPR006813">
    <property type="entry name" value="Glyco_trans_17"/>
</dbReference>
<dbReference type="EMBL" id="MN740444">
    <property type="protein sequence ID" value="QHU26691.1"/>
    <property type="molecule type" value="Genomic_DNA"/>
</dbReference>
<dbReference type="GO" id="GO:0016020">
    <property type="term" value="C:membrane"/>
    <property type="evidence" value="ECO:0007669"/>
    <property type="project" value="InterPro"/>
</dbReference>
<dbReference type="AlphaFoldDB" id="A0A6C0LAI3"/>
<proteinExistence type="predicted"/>
<accession>A0A6C0LAI3</accession>
<reference evidence="1" key="1">
    <citation type="journal article" date="2020" name="Nature">
        <title>Giant virus diversity and host interactions through global metagenomics.</title>
        <authorList>
            <person name="Schulz F."/>
            <person name="Roux S."/>
            <person name="Paez-Espino D."/>
            <person name="Jungbluth S."/>
            <person name="Walsh D.A."/>
            <person name="Denef V.J."/>
            <person name="McMahon K.D."/>
            <person name="Konstantinidis K.T."/>
            <person name="Eloe-Fadrosh E.A."/>
            <person name="Kyrpides N.C."/>
            <person name="Woyke T."/>
        </authorList>
    </citation>
    <scope>NUCLEOTIDE SEQUENCE</scope>
    <source>
        <strain evidence="1">GVMAG-M-3300027759-42</strain>
    </source>
</reference>
<evidence type="ECO:0000313" key="1">
    <source>
        <dbReference type="EMBL" id="QHU26691.1"/>
    </source>
</evidence>
<dbReference type="GO" id="GO:0006044">
    <property type="term" value="P:N-acetylglucosamine metabolic process"/>
    <property type="evidence" value="ECO:0007669"/>
    <property type="project" value="TreeGrafter"/>
</dbReference>
<organism evidence="1">
    <name type="scientific">viral metagenome</name>
    <dbReference type="NCBI Taxonomy" id="1070528"/>
    <lineage>
        <taxon>unclassified sequences</taxon>
        <taxon>metagenomes</taxon>
        <taxon>organismal metagenomes</taxon>
    </lineage>
</organism>
<dbReference type="PANTHER" id="PTHR12224:SF0">
    <property type="entry name" value="BETA-1,4-MANNOSYL-GLYCOPROTEIN 4-BETA-N-ACETYLGLUCOSAMINYLTRANSFERASE"/>
    <property type="match status" value="1"/>
</dbReference>